<proteinExistence type="predicted"/>
<dbReference type="KEGG" id="vg:19686307"/>
<dbReference type="RefSeq" id="YP_009042786.1">
    <property type="nucleotide sequence ID" value="NC_024358.1"/>
</dbReference>
<protein>
    <submittedName>
        <fullName evidence="4">DNA primase/helicase</fullName>
    </submittedName>
</protein>
<dbReference type="Gene3D" id="3.40.50.300">
    <property type="entry name" value="P-loop containing nucleotide triphosphate hydrolases"/>
    <property type="match status" value="1"/>
</dbReference>
<dbReference type="InterPro" id="IPR027417">
    <property type="entry name" value="P-loop_NTPase"/>
</dbReference>
<evidence type="ECO:0000259" key="2">
    <source>
        <dbReference type="PROSITE" id="PS50880"/>
    </source>
</evidence>
<name>A0A059PYD9_9CAUD</name>
<dbReference type="InterPro" id="IPR003593">
    <property type="entry name" value="AAA+_ATPase"/>
</dbReference>
<evidence type="ECO:0000313" key="4">
    <source>
        <dbReference type="EMBL" id="AGR48543.1"/>
    </source>
</evidence>
<dbReference type="CDD" id="cd00188">
    <property type="entry name" value="TOPRIM"/>
    <property type="match status" value="1"/>
</dbReference>
<keyword evidence="4" id="KW-0378">Hydrolase</keyword>
<organism evidence="4 5">
    <name type="scientific">Anabaena phage A-4L</name>
    <dbReference type="NCBI Taxonomy" id="1357732"/>
    <lineage>
        <taxon>Viruses</taxon>
        <taxon>Duplodnaviria</taxon>
        <taxon>Heunggongvirae</taxon>
        <taxon>Uroviricota</taxon>
        <taxon>Caudoviricetes</taxon>
        <taxon>Saffermanviridae</taxon>
        <taxon>Kozyakovvirus</taxon>
        <taxon>Kozyakovvirus A4L</taxon>
    </lineage>
</organism>
<dbReference type="Gene3D" id="3.40.1360.10">
    <property type="match status" value="1"/>
</dbReference>
<dbReference type="InterPro" id="IPR027032">
    <property type="entry name" value="Twinkle-like"/>
</dbReference>
<dbReference type="PANTHER" id="PTHR12873">
    <property type="entry name" value="T7-LIKE MITOCHONDRIAL DNA HELICASE"/>
    <property type="match status" value="1"/>
</dbReference>
<dbReference type="EMBL" id="KF356198">
    <property type="protein sequence ID" value="AGR48543.1"/>
    <property type="molecule type" value="Genomic_DNA"/>
</dbReference>
<dbReference type="GeneID" id="19686307"/>
<dbReference type="Pfam" id="PF03796">
    <property type="entry name" value="DnaB_C"/>
    <property type="match status" value="1"/>
</dbReference>
<dbReference type="SUPFAM" id="SSF52540">
    <property type="entry name" value="P-loop containing nucleoside triphosphate hydrolases"/>
    <property type="match status" value="1"/>
</dbReference>
<evidence type="ECO:0000259" key="3">
    <source>
        <dbReference type="PROSITE" id="PS51199"/>
    </source>
</evidence>
<dbReference type="Proteomes" id="UP000027000">
    <property type="component" value="Segment"/>
</dbReference>
<dbReference type="Gene3D" id="2.20.25.10">
    <property type="match status" value="1"/>
</dbReference>
<keyword evidence="4" id="KW-0067">ATP-binding</keyword>
<dbReference type="InterPro" id="IPR006171">
    <property type="entry name" value="TOPRIM_dom"/>
</dbReference>
<dbReference type="Pfam" id="PF13155">
    <property type="entry name" value="Toprim_2"/>
    <property type="match status" value="1"/>
</dbReference>
<keyword evidence="4" id="KW-0547">Nucleotide-binding</keyword>
<dbReference type="SUPFAM" id="SSF56731">
    <property type="entry name" value="DNA primase core"/>
    <property type="match status" value="1"/>
</dbReference>
<feature type="domain" description="SF4 helicase" evidence="3">
    <location>
        <begin position="286"/>
        <end position="551"/>
    </location>
</feature>
<evidence type="ECO:0000313" key="5">
    <source>
        <dbReference type="Proteomes" id="UP000027000"/>
    </source>
</evidence>
<dbReference type="PANTHER" id="PTHR12873:SF0">
    <property type="entry name" value="TWINKLE MTDNA HELICASE"/>
    <property type="match status" value="1"/>
</dbReference>
<dbReference type="OrthoDB" id="615at10239"/>
<sequence length="679" mass="75333">MPIISREPCPKCREKGGDKRGNNLNVFDNGSKHCYACNHHVRNNGEEVKECLLPPHRPMPETGIQTRHIDAKTCYKYGVVNATDPDETEQVDGGYTPARTPLVIYPYYSVEDGTTLVGFKQINYSVPKGHPGRFLWFGESERATLYGANVISSHANNIVICEGENDTLAASQLLGSDYTVVGLSGTGMVNKLKLVMSVFRKYRRIYVCMDNDDAGRKAQREILDILPAGKTYIVNLPHDINDVNDMLMVGRGSEFNRCVRDAKQVLPKGIVDKADLKGRLTKYLEKRSELKGVSSGIPAIDYAIGGLVPGKLVTFAGGTGCGKSTIAENIAVNAAMEGNHTFILSLEMPDTQVAARMVQTILREPVASDPDFDITRIDPVAYELAVDTVLEHVHFYEHVGGLQVDTIIDVMNYAVDVYDCKLIVLDNFTSASDSLEWKDLEQLAKRVKNEVALARGTCVVAVSHISRDGDNEEKIPSLKHLRGGNGVAQQSDVVIGVGRKRDSKIIECRTIKTDRMTGRFVEFSLEFTNYKLLQVGFNDIPTSVDEDDEYEPNITNTHNDHDTSKETLQPEIPTPNGDTTERGVSEVPLRVRAESTRSDTVSGTVRTEATGIQTGEVLHAGHSTPERDIHRSEGLIQCRRQKEDESYKRATPKARHQTHLSTWLWDIRESSSSEERNVV</sequence>
<feature type="domain" description="Toprim" evidence="2">
    <location>
        <begin position="156"/>
        <end position="241"/>
    </location>
</feature>
<reference evidence="4 5" key="1">
    <citation type="journal article" date="2015" name="Virus Res.">
        <title>Unraveling the genome structure of cyanobacterial podovirus A-4L with long direct terminal repeats.</title>
        <authorList>
            <person name="Ou T."/>
            <person name="Liao X.Y."/>
            <person name="Gao X.C."/>
            <person name="Xu X.D."/>
            <person name="Zhang Q.Y."/>
        </authorList>
    </citation>
    <scope>NUCLEOTIDE SEQUENCE [LARGE SCALE GENOMIC DNA]</scope>
</reference>
<evidence type="ECO:0000256" key="1">
    <source>
        <dbReference type="SAM" id="MobiDB-lite"/>
    </source>
</evidence>
<dbReference type="GO" id="GO:0005524">
    <property type="term" value="F:ATP binding"/>
    <property type="evidence" value="ECO:0007669"/>
    <property type="project" value="InterPro"/>
</dbReference>
<dbReference type="GO" id="GO:0043139">
    <property type="term" value="F:5'-3' DNA helicase activity"/>
    <property type="evidence" value="ECO:0007669"/>
    <property type="project" value="InterPro"/>
</dbReference>
<dbReference type="InterPro" id="IPR007694">
    <property type="entry name" value="DNA_helicase_DnaB-like_C"/>
</dbReference>
<dbReference type="SMART" id="SM00382">
    <property type="entry name" value="AAA"/>
    <property type="match status" value="1"/>
</dbReference>
<dbReference type="SMART" id="SM00493">
    <property type="entry name" value="TOPRIM"/>
    <property type="match status" value="1"/>
</dbReference>
<keyword evidence="4" id="KW-0347">Helicase</keyword>
<dbReference type="PROSITE" id="PS50880">
    <property type="entry name" value="TOPRIM"/>
    <property type="match status" value="1"/>
</dbReference>
<feature type="region of interest" description="Disordered" evidence="1">
    <location>
        <begin position="554"/>
        <end position="582"/>
    </location>
</feature>
<dbReference type="PROSITE" id="PS51199">
    <property type="entry name" value="SF4_HELICASE"/>
    <property type="match status" value="1"/>
</dbReference>
<keyword evidence="5" id="KW-1185">Reference proteome</keyword>
<dbReference type="GO" id="GO:0006260">
    <property type="term" value="P:DNA replication"/>
    <property type="evidence" value="ECO:0007669"/>
    <property type="project" value="InterPro"/>
</dbReference>
<gene>
    <name evidence="4" type="ORF">A4L_16</name>
</gene>
<dbReference type="GO" id="GO:0003697">
    <property type="term" value="F:single-stranded DNA binding"/>
    <property type="evidence" value="ECO:0007669"/>
    <property type="project" value="InterPro"/>
</dbReference>
<accession>A0A059PYD9</accession>